<dbReference type="Proteomes" id="UP000054485">
    <property type="component" value="Unassembled WGS sequence"/>
</dbReference>
<evidence type="ECO:0000313" key="2">
    <source>
        <dbReference type="Proteomes" id="UP000054485"/>
    </source>
</evidence>
<sequence>MLLRTHRNRRRFEFACTSNGHPPIRPDRNSTRDLVRRHKGQPTMENNVEFAHIV</sequence>
<reference evidence="2" key="2">
    <citation type="submission" date="2015-01" db="EMBL/GenBank/DDBJ databases">
        <title>Evolutionary Origins and Diversification of the Mycorrhizal Mutualists.</title>
        <authorList>
            <consortium name="DOE Joint Genome Institute"/>
            <consortium name="Mycorrhizal Genomics Consortium"/>
            <person name="Kohler A."/>
            <person name="Kuo A."/>
            <person name="Nagy L.G."/>
            <person name="Floudas D."/>
            <person name="Copeland A."/>
            <person name="Barry K.W."/>
            <person name="Cichocki N."/>
            <person name="Veneault-Fourrey C."/>
            <person name="LaButti K."/>
            <person name="Lindquist E.A."/>
            <person name="Lipzen A."/>
            <person name="Lundell T."/>
            <person name="Morin E."/>
            <person name="Murat C."/>
            <person name="Riley R."/>
            <person name="Ohm R."/>
            <person name="Sun H."/>
            <person name="Tunlid A."/>
            <person name="Henrissat B."/>
            <person name="Grigoriev I.V."/>
            <person name="Hibbett D.S."/>
            <person name="Martin F."/>
        </authorList>
    </citation>
    <scope>NUCLEOTIDE SEQUENCE [LARGE SCALE GENOMIC DNA]</scope>
    <source>
        <strain evidence="2">UH-Slu-Lm8-n1</strain>
    </source>
</reference>
<dbReference type="AlphaFoldDB" id="A0A0D0B188"/>
<accession>A0A0D0B188</accession>
<name>A0A0D0B188_9AGAM</name>
<organism evidence="1 2">
    <name type="scientific">Suillus luteus UH-Slu-Lm8-n1</name>
    <dbReference type="NCBI Taxonomy" id="930992"/>
    <lineage>
        <taxon>Eukaryota</taxon>
        <taxon>Fungi</taxon>
        <taxon>Dikarya</taxon>
        <taxon>Basidiomycota</taxon>
        <taxon>Agaricomycotina</taxon>
        <taxon>Agaricomycetes</taxon>
        <taxon>Agaricomycetidae</taxon>
        <taxon>Boletales</taxon>
        <taxon>Suillineae</taxon>
        <taxon>Suillaceae</taxon>
        <taxon>Suillus</taxon>
    </lineage>
</organism>
<gene>
    <name evidence="1" type="ORF">CY34DRAFT_810017</name>
</gene>
<evidence type="ECO:0000313" key="1">
    <source>
        <dbReference type="EMBL" id="KIK37793.1"/>
    </source>
</evidence>
<keyword evidence="2" id="KW-1185">Reference proteome</keyword>
<dbReference type="HOGENOM" id="CLU_3051976_0_0_1"/>
<dbReference type="InParanoid" id="A0A0D0B188"/>
<reference evidence="1 2" key="1">
    <citation type="submission" date="2014-04" db="EMBL/GenBank/DDBJ databases">
        <authorList>
            <consortium name="DOE Joint Genome Institute"/>
            <person name="Kuo A."/>
            <person name="Ruytinx J."/>
            <person name="Rineau F."/>
            <person name="Colpaert J."/>
            <person name="Kohler A."/>
            <person name="Nagy L.G."/>
            <person name="Floudas D."/>
            <person name="Copeland A."/>
            <person name="Barry K.W."/>
            <person name="Cichocki N."/>
            <person name="Veneault-Fourrey C."/>
            <person name="LaButti K."/>
            <person name="Lindquist E.A."/>
            <person name="Lipzen A."/>
            <person name="Lundell T."/>
            <person name="Morin E."/>
            <person name="Murat C."/>
            <person name="Sun H."/>
            <person name="Tunlid A."/>
            <person name="Henrissat B."/>
            <person name="Grigoriev I.V."/>
            <person name="Hibbett D.S."/>
            <person name="Martin F."/>
            <person name="Nordberg H.P."/>
            <person name="Cantor M.N."/>
            <person name="Hua S.X."/>
        </authorList>
    </citation>
    <scope>NUCLEOTIDE SEQUENCE [LARGE SCALE GENOMIC DNA]</scope>
    <source>
        <strain evidence="1 2">UH-Slu-Lm8-n1</strain>
    </source>
</reference>
<dbReference type="EMBL" id="KN835429">
    <property type="protein sequence ID" value="KIK37793.1"/>
    <property type="molecule type" value="Genomic_DNA"/>
</dbReference>
<protein>
    <submittedName>
        <fullName evidence="1">Uncharacterized protein</fullName>
    </submittedName>
</protein>
<feature type="non-terminal residue" evidence="1">
    <location>
        <position position="1"/>
    </location>
</feature>
<proteinExistence type="predicted"/>